<gene>
    <name evidence="1" type="ORF">IE877_08240</name>
</gene>
<accession>A0ABR9CYA2</accession>
<evidence type="ECO:0000313" key="1">
    <source>
        <dbReference type="EMBL" id="MBD9355872.1"/>
    </source>
</evidence>
<dbReference type="RefSeq" id="WP_192374206.1">
    <property type="nucleotide sequence ID" value="NZ_CAJHIV010000001.1"/>
</dbReference>
<proteinExistence type="predicted"/>
<organism evidence="1 2">
    <name type="scientific">Methylomonas albis</name>
    <dbReference type="NCBI Taxonomy" id="1854563"/>
    <lineage>
        <taxon>Bacteria</taxon>
        <taxon>Pseudomonadati</taxon>
        <taxon>Pseudomonadota</taxon>
        <taxon>Gammaproteobacteria</taxon>
        <taxon>Methylococcales</taxon>
        <taxon>Methylococcaceae</taxon>
        <taxon>Methylomonas</taxon>
    </lineage>
</organism>
<sequence length="289" mass="32150">MLSRQQLIEVYLQACEIELQAFKPGNVSVYSAADDMTVEDFRLSARVSSEPITNPQYSLGEKVYYAVKATREAVACNTNLGIILLCAPLLQVLASLNKGENLREGLQQLLESTTREDADWVFKAVTLAAPAGLGESTQHDVQKPADVTLIEAMIFAANKDRIALQYATIFKDVFDLGVLRYNRAFVLSGDCGWAALAVFAAMLAQFPDSHIERKYGERYSEWIKAEMEELDRAMNTVYEPEELLPVLYDLDKAFKAQRINPGTTADITVATVLVVLLEQLISQEMVGRL</sequence>
<dbReference type="InterPro" id="IPR002736">
    <property type="entry name" value="CitG"/>
</dbReference>
<comment type="caution">
    <text evidence="1">The sequence shown here is derived from an EMBL/GenBank/DDBJ whole genome shotgun (WGS) entry which is preliminary data.</text>
</comment>
<dbReference type="EMBL" id="JACXSS010000001">
    <property type="protein sequence ID" value="MBD9355872.1"/>
    <property type="molecule type" value="Genomic_DNA"/>
</dbReference>
<dbReference type="Pfam" id="PF01874">
    <property type="entry name" value="CitG"/>
    <property type="match status" value="1"/>
</dbReference>
<reference evidence="1 2" key="1">
    <citation type="submission" date="2020-09" db="EMBL/GenBank/DDBJ databases">
        <title>Methylomonas albis sp. nov. and Methylomonas fluvii sp. nov.: Two cold-adapted methanotrophs from the River Elbe and an amended description of Methylovulum psychrotolerans strain Eb1.</title>
        <authorList>
            <person name="Bussmann I.K."/>
            <person name="Klings K.-W."/>
            <person name="Warnstedt J."/>
            <person name="Hoppert M."/>
            <person name="Saborowski A."/>
            <person name="Horn F."/>
            <person name="Liebner S."/>
        </authorList>
    </citation>
    <scope>NUCLEOTIDE SEQUENCE [LARGE SCALE GENOMIC DNA]</scope>
    <source>
        <strain evidence="1 2">EbA</strain>
    </source>
</reference>
<protein>
    <submittedName>
        <fullName evidence="1">Triphosphoribosyl-dephospho-CoA synthase</fullName>
    </submittedName>
</protein>
<dbReference type="PANTHER" id="PTHR42280:SF1">
    <property type="entry name" value="CITG FAMILY PROTEIN"/>
    <property type="match status" value="1"/>
</dbReference>
<name>A0ABR9CYA2_9GAMM</name>
<dbReference type="PANTHER" id="PTHR42280">
    <property type="entry name" value="CITG FAMILY PROTEIN"/>
    <property type="match status" value="1"/>
</dbReference>
<evidence type="ECO:0000313" key="2">
    <source>
        <dbReference type="Proteomes" id="UP000652176"/>
    </source>
</evidence>
<dbReference type="Gene3D" id="1.10.4200.10">
    <property type="entry name" value="Triphosphoribosyl-dephospho-CoA protein"/>
    <property type="match status" value="1"/>
</dbReference>
<dbReference type="Proteomes" id="UP000652176">
    <property type="component" value="Unassembled WGS sequence"/>
</dbReference>
<keyword evidence="2" id="KW-1185">Reference proteome</keyword>